<gene>
    <name evidence="8" type="ORF">F4560_000079</name>
</gene>
<comment type="catalytic activity">
    <reaction evidence="1">
        <text>Hydrolysis of terminal non-reducing alpha-L-arabinofuranoside residues in alpha-L-arabinosides.</text>
        <dbReference type="EC" id="3.2.1.55"/>
    </reaction>
</comment>
<feature type="domain" description="Alpha-L-arabinofuranosidase C-terminal" evidence="7">
    <location>
        <begin position="816"/>
        <end position="1168"/>
    </location>
</feature>
<keyword evidence="9" id="KW-1185">Reference proteome</keyword>
<accession>A0A7W9HE62</accession>
<dbReference type="EC" id="3.2.1.55" evidence="3"/>
<dbReference type="EMBL" id="JACHMO010000001">
    <property type="protein sequence ID" value="MBB5800311.1"/>
    <property type="molecule type" value="Genomic_DNA"/>
</dbReference>
<dbReference type="Proteomes" id="UP000552097">
    <property type="component" value="Unassembled WGS sequence"/>
</dbReference>
<dbReference type="PANTHER" id="PTHR31776">
    <property type="entry name" value="ALPHA-L-ARABINOFURANOSIDASE 1"/>
    <property type="match status" value="1"/>
</dbReference>
<dbReference type="Gene3D" id="3.20.20.80">
    <property type="entry name" value="Glycosidases"/>
    <property type="match status" value="1"/>
</dbReference>
<dbReference type="InterPro" id="IPR010720">
    <property type="entry name" value="Alpha-L-AF_C"/>
</dbReference>
<dbReference type="InterPro" id="IPR055235">
    <property type="entry name" value="ASD1_cat"/>
</dbReference>
<dbReference type="Pfam" id="PF06964">
    <property type="entry name" value="Alpha-L-AF_C"/>
    <property type="match status" value="1"/>
</dbReference>
<dbReference type="Gene3D" id="2.60.120.200">
    <property type="match status" value="1"/>
</dbReference>
<dbReference type="Gene3D" id="2.60.120.260">
    <property type="entry name" value="Galactose-binding domain-like"/>
    <property type="match status" value="1"/>
</dbReference>
<evidence type="ECO:0000256" key="6">
    <source>
        <dbReference type="SAM" id="SignalP"/>
    </source>
</evidence>
<dbReference type="Gene3D" id="2.60.40.10">
    <property type="entry name" value="Immunoglobulins"/>
    <property type="match status" value="2"/>
</dbReference>
<dbReference type="SUPFAM" id="SSF49785">
    <property type="entry name" value="Galactose-binding domain-like"/>
    <property type="match status" value="1"/>
</dbReference>
<dbReference type="SUPFAM" id="SSF51445">
    <property type="entry name" value="(Trans)glycosidases"/>
    <property type="match status" value="1"/>
</dbReference>
<dbReference type="InterPro" id="IPR003305">
    <property type="entry name" value="CenC_carb-bd"/>
</dbReference>
<dbReference type="Gene3D" id="2.60.120.560">
    <property type="entry name" value="Exo-inulinase, domain 1"/>
    <property type="match status" value="1"/>
</dbReference>
<dbReference type="Pfam" id="PF02018">
    <property type="entry name" value="CBM_4_9"/>
    <property type="match status" value="1"/>
</dbReference>
<dbReference type="InterPro" id="IPR017853">
    <property type="entry name" value="GH"/>
</dbReference>
<organism evidence="8 9">
    <name type="scientific">Saccharothrix ecbatanensis</name>
    <dbReference type="NCBI Taxonomy" id="1105145"/>
    <lineage>
        <taxon>Bacteria</taxon>
        <taxon>Bacillati</taxon>
        <taxon>Actinomycetota</taxon>
        <taxon>Actinomycetes</taxon>
        <taxon>Pseudonocardiales</taxon>
        <taxon>Pseudonocardiaceae</taxon>
        <taxon>Saccharothrix</taxon>
    </lineage>
</organism>
<dbReference type="InterPro" id="IPR013783">
    <property type="entry name" value="Ig-like_fold"/>
</dbReference>
<dbReference type="Pfam" id="PF22848">
    <property type="entry name" value="ASD1_dom"/>
    <property type="match status" value="1"/>
</dbReference>
<proteinExistence type="inferred from homology"/>
<dbReference type="SUPFAM" id="SSF49899">
    <property type="entry name" value="Concanavalin A-like lectins/glucanases"/>
    <property type="match status" value="2"/>
</dbReference>
<dbReference type="Pfam" id="PF07081">
    <property type="entry name" value="DUF1349"/>
    <property type="match status" value="1"/>
</dbReference>
<evidence type="ECO:0000256" key="3">
    <source>
        <dbReference type="ARBA" id="ARBA00012670"/>
    </source>
</evidence>
<dbReference type="RefSeq" id="WP_184914597.1">
    <property type="nucleotide sequence ID" value="NZ_JACHMO010000001.1"/>
</dbReference>
<name>A0A7W9HE62_9PSEU</name>
<dbReference type="PANTHER" id="PTHR31776:SF26">
    <property type="entry name" value="SECRETED ARABINOSIDASE"/>
    <property type="match status" value="1"/>
</dbReference>
<evidence type="ECO:0000256" key="1">
    <source>
        <dbReference type="ARBA" id="ARBA00001462"/>
    </source>
</evidence>
<evidence type="ECO:0000259" key="7">
    <source>
        <dbReference type="SMART" id="SM00813"/>
    </source>
</evidence>
<dbReference type="InterPro" id="IPR051563">
    <property type="entry name" value="Glycosyl_Hydrolase_51"/>
</dbReference>
<dbReference type="InterPro" id="IPR032109">
    <property type="entry name" value="Big_3_5"/>
</dbReference>
<feature type="signal peptide" evidence="6">
    <location>
        <begin position="1"/>
        <end position="36"/>
    </location>
</feature>
<sequence length="1446" mass="153843">MTTAQRTVGRPGRRWLSALVAAALPVTLGVTLSTVAAPSAGAVEGETWTDDFASTALRSEWEIVNEDPGGWTLLDGSLRVTGQTGDTYQAVNTARNVFMVDIPAGDFTAEVTVRAQVAKVYQGAGLIAWQDMDNYVRSGLTFVGTLAASGIAIENDIETAAAFRAERFVDRPGSTGETLQLQRVGDTITTRYKDASGAWVDASAVNAGFQTTQVGVYALGAQDGTTLDAAFDDFRVTAAAGRDIQPGGTFSIKSAAGAHLVETEAGLALSPEPPLSTLVFTAAAQADGAVHLRTAEGDRPVVVTDGRLALGQTGGAASPVRLTDAAGGELFLRDAEGAGYAGGTGPLVFGDKAAAVRLKLAQVNTSNAELAIDGDASAAQISDTMFGIFYEDINYAADGGLYAELVRNRSFEFNSSDNASFTGMTGWEVVNGGGTAPEALVVNDDTRLNAMNRNHFRLIADGPGDGVRNLSYNRGFAVKAGATYDASVWARTTTAQNLAIRLVSADGAVTYAEGAVAVDGSDAWKQYPLTLTATATTDAARLVVTAGVASTVGLDMISLMPQDRWVGAVNGKSVLRKDLAEKIAAMKPTFLRFPGGCVTNVGTFRTYEESGYTDRRRTYQWKETIGAVEERPTNWNFWGYNQTYGIGYLEYFKFAEDLGAEPLPVVSVGANGCGSNIPEMKDPAMIARWVDDTVDLIEFANGDVTTEWGAKRAALGHPEPFGLKKIGLGNEENTTTFEANFPAFRDAIESRFPEITIISNSGPDDAGARFETLWDYNRRQNVDMVDEHYYNDPDWFLLNNHRYDSYDRNGPKVFLGEYASRGNTFYNALVEASYMTGLQRNADVVQLASYAPLLSNESYVQWNPDAIWFDNDESWNTPNWEVQKMFGNNVGDEVVPSTFNGSVNKSVIDGGIFLSTWNTAAAYDNVRVTSNAGGETLFSDDFANGDQWNQVAGSWGVSNGEYVQSSATTTDARSIIDDAYAKDWTNYTLELDAKKISGAEGFLIGFGAKATNDFYWWNLGGWNNTRSVLQKASGGSAVEVKSVEGHSVDTGATYRVKIVVAGNTISLYLNGELQMTYESGADEKLFQVVTRDKASGDIVAKVVNTSTETVRTRVTVSDAGVLPDGEITQMTGAPGDTNTKGDPTKVVPATRQIGGLSNDFSYDFPAHSISFLRMHTTDGVAPVVDDVTLRGTTVNGWYGDPVTVSATATDDRRLDRIEFRVDGGAWLPGTEVQVSGDGQHTVEVRAVDAAGNVGVVRPVTFGIDSAAPVSNATVDGAARTVAVRAADSGVGVDRIETRIGTADWQPYTAPVVVGDAETAVQFRAVDRLGNVEQPGTVVVPAKQAQLKSTTTTVTPSKPRVEQGTALPLTVKVGSTSGGTTPTGEIRILESSVPLASATLTNGTATVSLDTSGLSIGDHTLVVRYLGDGGHSPSQTSVVVRVTKRRG</sequence>
<dbReference type="Pfam" id="PF16640">
    <property type="entry name" value="Big_3_5"/>
    <property type="match status" value="1"/>
</dbReference>
<dbReference type="NCBIfam" id="NF047446">
    <property type="entry name" value="barrel_OmpL47"/>
    <property type="match status" value="2"/>
</dbReference>
<dbReference type="GO" id="GO:0046556">
    <property type="term" value="F:alpha-L-arabinofuranosidase activity"/>
    <property type="evidence" value="ECO:0007669"/>
    <property type="project" value="UniProtKB-EC"/>
</dbReference>
<feature type="chain" id="PRO_5039731642" description="non-reducing end alpha-L-arabinofuranosidase" evidence="6">
    <location>
        <begin position="37"/>
        <end position="1446"/>
    </location>
</feature>
<dbReference type="InterPro" id="IPR009784">
    <property type="entry name" value="DUF1349"/>
</dbReference>
<comment type="similarity">
    <text evidence="2">Belongs to the glycosyl hydrolase 51 family.</text>
</comment>
<dbReference type="InterPro" id="IPR058094">
    <property type="entry name" value="Ig-like_OmpL47-like"/>
</dbReference>
<comment type="caution">
    <text evidence="8">The sequence shown here is derived from an EMBL/GenBank/DDBJ whole genome shotgun (WGS) entry which is preliminary data.</text>
</comment>
<dbReference type="SMART" id="SM00813">
    <property type="entry name" value="Alpha-L-AF_C"/>
    <property type="match status" value="1"/>
</dbReference>
<evidence type="ECO:0000256" key="4">
    <source>
        <dbReference type="ARBA" id="ARBA00022729"/>
    </source>
</evidence>
<keyword evidence="4 6" id="KW-0732">Signal</keyword>
<evidence type="ECO:0000256" key="2">
    <source>
        <dbReference type="ARBA" id="ARBA00007186"/>
    </source>
</evidence>
<protein>
    <recommendedName>
        <fullName evidence="3">non-reducing end alpha-L-arabinofuranosidase</fullName>
        <ecNumber evidence="3">3.2.1.55</ecNumber>
    </recommendedName>
</protein>
<evidence type="ECO:0000313" key="9">
    <source>
        <dbReference type="Proteomes" id="UP000552097"/>
    </source>
</evidence>
<evidence type="ECO:0000256" key="5">
    <source>
        <dbReference type="ARBA" id="ARBA00022801"/>
    </source>
</evidence>
<reference evidence="8 9" key="1">
    <citation type="submission" date="2020-08" db="EMBL/GenBank/DDBJ databases">
        <title>Sequencing the genomes of 1000 actinobacteria strains.</title>
        <authorList>
            <person name="Klenk H.-P."/>
        </authorList>
    </citation>
    <scope>NUCLEOTIDE SEQUENCE [LARGE SCALE GENOMIC DNA]</scope>
    <source>
        <strain evidence="8 9">DSM 45486</strain>
    </source>
</reference>
<keyword evidence="5" id="KW-0378">Hydrolase</keyword>
<dbReference type="InterPro" id="IPR008979">
    <property type="entry name" value="Galactose-bd-like_sf"/>
</dbReference>
<dbReference type="InterPro" id="IPR013320">
    <property type="entry name" value="ConA-like_dom_sf"/>
</dbReference>
<dbReference type="GO" id="GO:0046373">
    <property type="term" value="P:L-arabinose metabolic process"/>
    <property type="evidence" value="ECO:0007669"/>
    <property type="project" value="InterPro"/>
</dbReference>
<evidence type="ECO:0000313" key="8">
    <source>
        <dbReference type="EMBL" id="MBB5800311.1"/>
    </source>
</evidence>